<organism evidence="7 8">
    <name type="scientific">Thalictrum thalictroides</name>
    <name type="common">Rue-anemone</name>
    <name type="synonym">Anemone thalictroides</name>
    <dbReference type="NCBI Taxonomy" id="46969"/>
    <lineage>
        <taxon>Eukaryota</taxon>
        <taxon>Viridiplantae</taxon>
        <taxon>Streptophyta</taxon>
        <taxon>Embryophyta</taxon>
        <taxon>Tracheophyta</taxon>
        <taxon>Spermatophyta</taxon>
        <taxon>Magnoliopsida</taxon>
        <taxon>Ranunculales</taxon>
        <taxon>Ranunculaceae</taxon>
        <taxon>Thalictroideae</taxon>
        <taxon>Thalictrum</taxon>
    </lineage>
</organism>
<evidence type="ECO:0000313" key="7">
    <source>
        <dbReference type="EMBL" id="KAF5178140.1"/>
    </source>
</evidence>
<comment type="caution">
    <text evidence="7">The sequence shown here is derived from an EMBL/GenBank/DDBJ whole genome shotgun (WGS) entry which is preliminary data.</text>
</comment>
<dbReference type="PANTHER" id="PTHR11926">
    <property type="entry name" value="GLUCOSYL/GLUCURONOSYL TRANSFERASES"/>
    <property type="match status" value="1"/>
</dbReference>
<proteinExistence type="inferred from homology"/>
<name>A0A7J6V189_THATH</name>
<evidence type="ECO:0000256" key="1">
    <source>
        <dbReference type="ARBA" id="ARBA00009995"/>
    </source>
</evidence>
<dbReference type="CDD" id="cd03784">
    <property type="entry name" value="GT1_Gtf-like"/>
    <property type="match status" value="1"/>
</dbReference>
<feature type="non-terminal residue" evidence="7">
    <location>
        <position position="1"/>
    </location>
</feature>
<dbReference type="InterPro" id="IPR035595">
    <property type="entry name" value="UDP_glycos_trans_CS"/>
</dbReference>
<dbReference type="FunFam" id="3.40.50.2000:FF:000027">
    <property type="entry name" value="Glycosyltransferase"/>
    <property type="match status" value="1"/>
</dbReference>
<evidence type="ECO:0000256" key="3">
    <source>
        <dbReference type="ARBA" id="ARBA00022679"/>
    </source>
</evidence>
<evidence type="ECO:0000256" key="2">
    <source>
        <dbReference type="ARBA" id="ARBA00022676"/>
    </source>
</evidence>
<sequence>KPHAVCIPLPFQSHINAMLKLAKVLHSKGFHITFVNTEFNHERVLISRGPDSLNGLPDFQFRTIPDGLPPCDINVPQDILALIDSITKNGLVLVRNLITKLNEESLASLVVPPVSCIVSDCIMSCTLEAAEELNIPQVLLWPMSATVLMIYLHHQLILEKDLFPIKGNGDLNMSIDFIHGVKDIRLKDIPSFFWDGNEDLQNILSPEILKAPKASAIILNTFDALETEVLDAMKSLLPAIYTIGPLQLLEEKIQNNELRSFGSNLLKEHTDCLEWLDSKQPNSVVYVNFGSTTVMTRDQLVEFAWGLANSKHTFLWVIRPSLVIGEAAILPPTFTKETANRGMISGWCPQEKVLCHSSTGGFLTHCGWNSTMDTMCGGVPIISWPFFADQQTNCWSACVHWGIGTEIDKNVKRDEVEGLVRDLMEGEKGKDMKRKMLEWKNSAQESTKPGGSSYENLDK</sequence>
<dbReference type="AlphaFoldDB" id="A0A7J6V189"/>
<keyword evidence="2 4" id="KW-0328">Glycosyltransferase</keyword>
<dbReference type="InterPro" id="IPR002213">
    <property type="entry name" value="UDP_glucos_trans"/>
</dbReference>
<evidence type="ECO:0000256" key="4">
    <source>
        <dbReference type="RuleBase" id="RU003718"/>
    </source>
</evidence>
<dbReference type="Gene3D" id="3.40.50.2000">
    <property type="entry name" value="Glycogen Phosphorylase B"/>
    <property type="match status" value="2"/>
</dbReference>
<feature type="compositionally biased region" description="Polar residues" evidence="6">
    <location>
        <begin position="441"/>
        <end position="459"/>
    </location>
</feature>
<dbReference type="Proteomes" id="UP000554482">
    <property type="component" value="Unassembled WGS sequence"/>
</dbReference>
<dbReference type="SUPFAM" id="SSF53756">
    <property type="entry name" value="UDP-Glycosyltransferase/glycogen phosphorylase"/>
    <property type="match status" value="1"/>
</dbReference>
<keyword evidence="8" id="KW-1185">Reference proteome</keyword>
<protein>
    <recommendedName>
        <fullName evidence="5">Glycosyltransferase</fullName>
        <ecNumber evidence="5">2.4.1.-</ecNumber>
    </recommendedName>
</protein>
<dbReference type="GO" id="GO:0080043">
    <property type="term" value="F:quercetin 3-O-glucosyltransferase activity"/>
    <property type="evidence" value="ECO:0007669"/>
    <property type="project" value="TreeGrafter"/>
</dbReference>
<dbReference type="PANTHER" id="PTHR11926:SF1498">
    <property type="entry name" value="GLYCOSYLTRANSFERASE"/>
    <property type="match status" value="1"/>
</dbReference>
<dbReference type="OrthoDB" id="5835829at2759"/>
<keyword evidence="3 4" id="KW-0808">Transferase</keyword>
<dbReference type="FunFam" id="3.40.50.2000:FF:000065">
    <property type="entry name" value="Glycosyltransferase"/>
    <property type="match status" value="1"/>
</dbReference>
<feature type="non-terminal residue" evidence="7">
    <location>
        <position position="459"/>
    </location>
</feature>
<reference evidence="7 8" key="1">
    <citation type="submission" date="2020-06" db="EMBL/GenBank/DDBJ databases">
        <title>Transcriptomic and genomic resources for Thalictrum thalictroides and T. hernandezii: Facilitating candidate gene discovery in an emerging model plant lineage.</title>
        <authorList>
            <person name="Arias T."/>
            <person name="Riano-Pachon D.M."/>
            <person name="Di Stilio V.S."/>
        </authorList>
    </citation>
    <scope>NUCLEOTIDE SEQUENCE [LARGE SCALE GENOMIC DNA]</scope>
    <source>
        <strain evidence="8">cv. WT478/WT964</strain>
        <tissue evidence="7">Leaves</tissue>
    </source>
</reference>
<dbReference type="PROSITE" id="PS00375">
    <property type="entry name" value="UDPGT"/>
    <property type="match status" value="1"/>
</dbReference>
<evidence type="ECO:0000256" key="6">
    <source>
        <dbReference type="SAM" id="MobiDB-lite"/>
    </source>
</evidence>
<comment type="similarity">
    <text evidence="1 4">Belongs to the UDP-glycosyltransferase family.</text>
</comment>
<gene>
    <name evidence="7" type="ORF">FRX31_032273</name>
</gene>
<dbReference type="GO" id="GO:0080044">
    <property type="term" value="F:quercetin 7-O-glucosyltransferase activity"/>
    <property type="evidence" value="ECO:0007669"/>
    <property type="project" value="TreeGrafter"/>
</dbReference>
<evidence type="ECO:0000313" key="8">
    <source>
        <dbReference type="Proteomes" id="UP000554482"/>
    </source>
</evidence>
<dbReference type="EC" id="2.4.1.-" evidence="5"/>
<feature type="region of interest" description="Disordered" evidence="6">
    <location>
        <begin position="438"/>
        <end position="459"/>
    </location>
</feature>
<evidence type="ECO:0000256" key="5">
    <source>
        <dbReference type="RuleBase" id="RU362057"/>
    </source>
</evidence>
<dbReference type="Pfam" id="PF00201">
    <property type="entry name" value="UDPGT"/>
    <property type="match status" value="1"/>
</dbReference>
<accession>A0A7J6V189</accession>
<dbReference type="EMBL" id="JABWDY010040391">
    <property type="protein sequence ID" value="KAF5178140.1"/>
    <property type="molecule type" value="Genomic_DNA"/>
</dbReference>